<dbReference type="OrthoDB" id="3806873at2"/>
<dbReference type="SUPFAM" id="SSF56112">
    <property type="entry name" value="Protein kinase-like (PK-like)"/>
    <property type="match status" value="1"/>
</dbReference>
<feature type="domain" description="Aminoglycoside phosphotransferase" evidence="1">
    <location>
        <begin position="89"/>
        <end position="163"/>
    </location>
</feature>
<sequence>MNLPGYSHRTYVDGPTVVKQFLGPQAALRCATERAALTDLAGRLPVPRLLDADDTMLRTALVAGTHGQHLIENGHAAPVLDSCGRMLRHLQQQIPGLVHGDFGPNNLLFDPGTFTVTAIVDWEWAHTGETIEDLAWTEWIVRRHHRDDTGALTHLFTAYGSTPPWPARQAACLARCRALRDRPGNDPADAAHWDRNITITAGWTEH</sequence>
<dbReference type="PANTHER" id="PTHR21310">
    <property type="entry name" value="AMINOGLYCOSIDE PHOSPHOTRANSFERASE-RELATED-RELATED"/>
    <property type="match status" value="1"/>
</dbReference>
<evidence type="ECO:0000259" key="1">
    <source>
        <dbReference type="Pfam" id="PF01636"/>
    </source>
</evidence>
<evidence type="ECO:0000313" key="3">
    <source>
        <dbReference type="Proteomes" id="UP000245697"/>
    </source>
</evidence>
<gene>
    <name evidence="2" type="ORF">BC793_111284</name>
</gene>
<dbReference type="InterPro" id="IPR011009">
    <property type="entry name" value="Kinase-like_dom_sf"/>
</dbReference>
<keyword evidence="3" id="KW-1185">Reference proteome</keyword>
<protein>
    <submittedName>
        <fullName evidence="2">Phosphotransferase family enzyme</fullName>
    </submittedName>
</protein>
<dbReference type="InterPro" id="IPR051678">
    <property type="entry name" value="AGP_Transferase"/>
</dbReference>
<accession>A0A316FE43</accession>
<comment type="caution">
    <text evidence="2">The sequence shown here is derived from an EMBL/GenBank/DDBJ whole genome shotgun (WGS) entry which is preliminary data.</text>
</comment>
<dbReference type="EMBL" id="QGGR01000011">
    <property type="protein sequence ID" value="PWK45310.1"/>
    <property type="molecule type" value="Genomic_DNA"/>
</dbReference>
<dbReference type="Gene3D" id="3.90.1200.10">
    <property type="match status" value="1"/>
</dbReference>
<evidence type="ECO:0000313" key="2">
    <source>
        <dbReference type="EMBL" id="PWK45310.1"/>
    </source>
</evidence>
<dbReference type="Proteomes" id="UP000245697">
    <property type="component" value="Unassembled WGS sequence"/>
</dbReference>
<dbReference type="AlphaFoldDB" id="A0A316FE43"/>
<dbReference type="InterPro" id="IPR002575">
    <property type="entry name" value="Aminoglycoside_PTrfase"/>
</dbReference>
<keyword evidence="2" id="KW-0808">Transferase</keyword>
<reference evidence="2 3" key="1">
    <citation type="submission" date="2018-05" db="EMBL/GenBank/DDBJ databases">
        <title>Genomic Encyclopedia of Archaeal and Bacterial Type Strains, Phase II (KMG-II): from individual species to whole genera.</title>
        <authorList>
            <person name="Goeker M."/>
        </authorList>
    </citation>
    <scope>NUCLEOTIDE SEQUENCE [LARGE SCALE GENOMIC DNA]</scope>
    <source>
        <strain evidence="2 3">DSM 45184</strain>
    </source>
</reference>
<dbReference type="RefSeq" id="WP_158319358.1">
    <property type="nucleotide sequence ID" value="NZ_BONA01000060.1"/>
</dbReference>
<organism evidence="2 3">
    <name type="scientific">Actinoplanes xinjiangensis</name>
    <dbReference type="NCBI Taxonomy" id="512350"/>
    <lineage>
        <taxon>Bacteria</taxon>
        <taxon>Bacillati</taxon>
        <taxon>Actinomycetota</taxon>
        <taxon>Actinomycetes</taxon>
        <taxon>Micromonosporales</taxon>
        <taxon>Micromonosporaceae</taxon>
        <taxon>Actinoplanes</taxon>
    </lineage>
</organism>
<dbReference type="GO" id="GO:0016740">
    <property type="term" value="F:transferase activity"/>
    <property type="evidence" value="ECO:0007669"/>
    <property type="project" value="UniProtKB-KW"/>
</dbReference>
<proteinExistence type="predicted"/>
<dbReference type="Pfam" id="PF01636">
    <property type="entry name" value="APH"/>
    <property type="match status" value="1"/>
</dbReference>
<name>A0A316FE43_9ACTN</name>